<evidence type="ECO:0000313" key="1">
    <source>
        <dbReference type="Proteomes" id="UP000887579"/>
    </source>
</evidence>
<dbReference type="WBParaSite" id="ES5_v2.g21928.t1">
    <property type="protein sequence ID" value="ES5_v2.g21928.t1"/>
    <property type="gene ID" value="ES5_v2.g21928"/>
</dbReference>
<accession>A0AC34FY63</accession>
<proteinExistence type="predicted"/>
<name>A0AC34FY63_9BILA</name>
<dbReference type="Proteomes" id="UP000887579">
    <property type="component" value="Unplaced"/>
</dbReference>
<protein>
    <submittedName>
        <fullName evidence="2">Uncharacterized protein</fullName>
    </submittedName>
</protein>
<reference evidence="2" key="1">
    <citation type="submission" date="2022-11" db="UniProtKB">
        <authorList>
            <consortium name="WormBaseParasite"/>
        </authorList>
    </citation>
    <scope>IDENTIFICATION</scope>
</reference>
<evidence type="ECO:0000313" key="2">
    <source>
        <dbReference type="WBParaSite" id="ES5_v2.g21928.t1"/>
    </source>
</evidence>
<organism evidence="1 2">
    <name type="scientific">Panagrolaimus sp. ES5</name>
    <dbReference type="NCBI Taxonomy" id="591445"/>
    <lineage>
        <taxon>Eukaryota</taxon>
        <taxon>Metazoa</taxon>
        <taxon>Ecdysozoa</taxon>
        <taxon>Nematoda</taxon>
        <taxon>Chromadorea</taxon>
        <taxon>Rhabditida</taxon>
        <taxon>Tylenchina</taxon>
        <taxon>Panagrolaimomorpha</taxon>
        <taxon>Panagrolaimoidea</taxon>
        <taxon>Panagrolaimidae</taxon>
        <taxon>Panagrolaimus</taxon>
    </lineage>
</organism>
<sequence length="104" mass="11776">MMTSWPWLAVEVSRYVHLAYSVFIVFILAHAITIIIFSCSRKKEVKKFLMSDKETGSLSCRAPKNQNQPQQQQQQPNPPQNDKISVNEKEKVVATTQLSSAKPG</sequence>